<dbReference type="AlphaFoldDB" id="A0A6J6ST47"/>
<reference evidence="2" key="1">
    <citation type="submission" date="2020-05" db="EMBL/GenBank/DDBJ databases">
        <authorList>
            <person name="Chiriac C."/>
            <person name="Salcher M."/>
            <person name="Ghai R."/>
            <person name="Kavagutti S V."/>
        </authorList>
    </citation>
    <scope>NUCLEOTIDE SEQUENCE</scope>
</reference>
<accession>A0A6J6ST47</accession>
<dbReference type="EMBL" id="CAEZYU010000028">
    <property type="protein sequence ID" value="CAB4737727.1"/>
    <property type="molecule type" value="Genomic_DNA"/>
</dbReference>
<gene>
    <name evidence="1" type="ORF">UFOPK1358_00414</name>
    <name evidence="2" type="ORF">UFOPK2766_00814</name>
    <name evidence="3" type="ORF">UFOPK3519_00564</name>
</gene>
<organism evidence="2">
    <name type="scientific">freshwater metagenome</name>
    <dbReference type="NCBI Taxonomy" id="449393"/>
    <lineage>
        <taxon>unclassified sequences</taxon>
        <taxon>metagenomes</taxon>
        <taxon>ecological metagenomes</taxon>
    </lineage>
</organism>
<evidence type="ECO:0000313" key="2">
    <source>
        <dbReference type="EMBL" id="CAB4737727.1"/>
    </source>
</evidence>
<proteinExistence type="predicted"/>
<dbReference type="InterPro" id="IPR046288">
    <property type="entry name" value="DUF6325"/>
</dbReference>
<dbReference type="Pfam" id="PF19850">
    <property type="entry name" value="DUF6325"/>
    <property type="match status" value="1"/>
</dbReference>
<name>A0A6J6ST47_9ZZZZ</name>
<dbReference type="EMBL" id="CAFBMG010000029">
    <property type="protein sequence ID" value="CAB4895653.1"/>
    <property type="molecule type" value="Genomic_DNA"/>
</dbReference>
<sequence>MTIAPVEYMIVGFDGNHFNGQIVPAIVELAEAGLIKVLDIVFILKDGNGDIATLEFDDLEELEPFQDLTGGHPGLLSEEDLILAAEVLEPNTSAAFFVWEDLWAAKFAQAILESGGTLLKGERIPHQLVVEALEFDAQRANS</sequence>
<evidence type="ECO:0000313" key="1">
    <source>
        <dbReference type="EMBL" id="CAB4531718.1"/>
    </source>
</evidence>
<protein>
    <submittedName>
        <fullName evidence="2">Unannotated protein</fullName>
    </submittedName>
</protein>
<evidence type="ECO:0000313" key="3">
    <source>
        <dbReference type="EMBL" id="CAB4895653.1"/>
    </source>
</evidence>
<dbReference type="EMBL" id="CAEZSF010000023">
    <property type="protein sequence ID" value="CAB4531718.1"/>
    <property type="molecule type" value="Genomic_DNA"/>
</dbReference>